<dbReference type="Gene3D" id="3.30.910.20">
    <property type="entry name" value="Skp domain"/>
    <property type="match status" value="1"/>
</dbReference>
<feature type="coiled-coil region" evidence="3">
    <location>
        <begin position="60"/>
        <end position="113"/>
    </location>
</feature>
<gene>
    <name evidence="5" type="ORF">K8W16_00835</name>
</gene>
<dbReference type="SMART" id="SM00935">
    <property type="entry name" value="OmpH"/>
    <property type="match status" value="1"/>
</dbReference>
<sequence length="185" mass="20453">MLRRTVIALTVALFCTAVILPSQAQAAGKIGVANPLRLSAQSDPGKEAEKQLTAMFGKERQQLEKQNADLTKQAEDLRKQAAALSEKARNERAQKIQKQAQELETKGTAYTQRLSRVQQAINSQMNDVMRTACENYAKKNGYDMIIDASVVMFYVQANDVTSGLIEEVNKVWKSKGGKFNLSSAK</sequence>
<keyword evidence="2 4" id="KW-0732">Signal</keyword>
<dbReference type="EMBL" id="DYZA01000017">
    <property type="protein sequence ID" value="HJD96180.1"/>
    <property type="molecule type" value="Genomic_DNA"/>
</dbReference>
<dbReference type="Proteomes" id="UP000698963">
    <property type="component" value="Unassembled WGS sequence"/>
</dbReference>
<reference evidence="5" key="1">
    <citation type="journal article" date="2021" name="PeerJ">
        <title>Extensive microbial diversity within the chicken gut microbiome revealed by metagenomics and culture.</title>
        <authorList>
            <person name="Gilroy R."/>
            <person name="Ravi A."/>
            <person name="Getino M."/>
            <person name="Pursley I."/>
            <person name="Horton D.L."/>
            <person name="Alikhan N.F."/>
            <person name="Baker D."/>
            <person name="Gharbi K."/>
            <person name="Hall N."/>
            <person name="Watson M."/>
            <person name="Adriaenssens E.M."/>
            <person name="Foster-Nyarko E."/>
            <person name="Jarju S."/>
            <person name="Secka A."/>
            <person name="Antonio M."/>
            <person name="Oren A."/>
            <person name="Chaudhuri R.R."/>
            <person name="La Ragione R."/>
            <person name="Hildebrand F."/>
            <person name="Pallen M.J."/>
        </authorList>
    </citation>
    <scope>NUCLEOTIDE SEQUENCE</scope>
    <source>
        <strain evidence="5">ChiGjej2B2-19336</strain>
    </source>
</reference>
<organism evidence="5 6">
    <name type="scientific">Mailhella massiliensis</name>
    <dbReference type="NCBI Taxonomy" id="1903261"/>
    <lineage>
        <taxon>Bacteria</taxon>
        <taxon>Pseudomonadati</taxon>
        <taxon>Thermodesulfobacteriota</taxon>
        <taxon>Desulfovibrionia</taxon>
        <taxon>Desulfovibrionales</taxon>
        <taxon>Desulfovibrionaceae</taxon>
        <taxon>Mailhella</taxon>
    </lineage>
</organism>
<evidence type="ECO:0000256" key="4">
    <source>
        <dbReference type="SAM" id="SignalP"/>
    </source>
</evidence>
<dbReference type="GO" id="GO:0051082">
    <property type="term" value="F:unfolded protein binding"/>
    <property type="evidence" value="ECO:0007669"/>
    <property type="project" value="InterPro"/>
</dbReference>
<comment type="similarity">
    <text evidence="1">Belongs to the Skp family.</text>
</comment>
<dbReference type="Pfam" id="PF03938">
    <property type="entry name" value="OmpH"/>
    <property type="match status" value="1"/>
</dbReference>
<comment type="caution">
    <text evidence="5">The sequence shown here is derived from an EMBL/GenBank/DDBJ whole genome shotgun (WGS) entry which is preliminary data.</text>
</comment>
<accession>A0A921ATJ7</accession>
<dbReference type="RefSeq" id="WP_304120330.1">
    <property type="nucleotide sequence ID" value="NZ_DYZA01000017.1"/>
</dbReference>
<dbReference type="PANTHER" id="PTHR35089">
    <property type="entry name" value="CHAPERONE PROTEIN SKP"/>
    <property type="match status" value="1"/>
</dbReference>
<keyword evidence="3" id="KW-0175">Coiled coil</keyword>
<protein>
    <submittedName>
        <fullName evidence="5">OmpH family outer membrane protein</fullName>
    </submittedName>
</protein>
<dbReference type="InterPro" id="IPR024930">
    <property type="entry name" value="Skp_dom_sf"/>
</dbReference>
<evidence type="ECO:0000313" key="6">
    <source>
        <dbReference type="Proteomes" id="UP000698963"/>
    </source>
</evidence>
<feature type="signal peptide" evidence="4">
    <location>
        <begin position="1"/>
        <end position="26"/>
    </location>
</feature>
<feature type="chain" id="PRO_5037574065" evidence="4">
    <location>
        <begin position="27"/>
        <end position="185"/>
    </location>
</feature>
<dbReference type="PANTHER" id="PTHR35089:SF1">
    <property type="entry name" value="CHAPERONE PROTEIN SKP"/>
    <property type="match status" value="1"/>
</dbReference>
<evidence type="ECO:0000256" key="3">
    <source>
        <dbReference type="SAM" id="Coils"/>
    </source>
</evidence>
<dbReference type="GO" id="GO:0050821">
    <property type="term" value="P:protein stabilization"/>
    <property type="evidence" value="ECO:0007669"/>
    <property type="project" value="TreeGrafter"/>
</dbReference>
<dbReference type="InterPro" id="IPR005632">
    <property type="entry name" value="Chaperone_Skp"/>
</dbReference>
<dbReference type="AlphaFoldDB" id="A0A921ATJ7"/>
<evidence type="ECO:0000313" key="5">
    <source>
        <dbReference type="EMBL" id="HJD96180.1"/>
    </source>
</evidence>
<proteinExistence type="inferred from homology"/>
<name>A0A921ATJ7_9BACT</name>
<evidence type="ECO:0000256" key="2">
    <source>
        <dbReference type="ARBA" id="ARBA00022729"/>
    </source>
</evidence>
<dbReference type="SUPFAM" id="SSF111384">
    <property type="entry name" value="OmpH-like"/>
    <property type="match status" value="1"/>
</dbReference>
<evidence type="ECO:0000256" key="1">
    <source>
        <dbReference type="ARBA" id="ARBA00009091"/>
    </source>
</evidence>
<dbReference type="GO" id="GO:0005829">
    <property type="term" value="C:cytosol"/>
    <property type="evidence" value="ECO:0007669"/>
    <property type="project" value="TreeGrafter"/>
</dbReference>
<reference evidence="5" key="2">
    <citation type="submission" date="2021-09" db="EMBL/GenBank/DDBJ databases">
        <authorList>
            <person name="Gilroy R."/>
        </authorList>
    </citation>
    <scope>NUCLEOTIDE SEQUENCE</scope>
    <source>
        <strain evidence="5">ChiGjej2B2-19336</strain>
    </source>
</reference>